<dbReference type="GO" id="GO:0000447">
    <property type="term" value="P:endonucleolytic cleavage in ITS1 to separate SSU-rRNA from 5.8S rRNA and LSU-rRNA from tricistronic rRNA transcript (SSU-rRNA, 5.8S rRNA, LSU-rRNA)"/>
    <property type="evidence" value="ECO:0007669"/>
    <property type="project" value="TreeGrafter"/>
</dbReference>
<feature type="region of interest" description="Disordered" evidence="2">
    <location>
        <begin position="66"/>
        <end position="91"/>
    </location>
</feature>
<feature type="compositionally biased region" description="Acidic residues" evidence="2">
    <location>
        <begin position="460"/>
        <end position="484"/>
    </location>
</feature>
<evidence type="ECO:0000313" key="4">
    <source>
        <dbReference type="EMBL" id="CAH0476212.1"/>
    </source>
</evidence>
<feature type="compositionally biased region" description="Polar residues" evidence="2">
    <location>
        <begin position="684"/>
        <end position="694"/>
    </location>
</feature>
<feature type="domain" description="Kri1-like C-terminal" evidence="3">
    <location>
        <begin position="499"/>
        <end position="585"/>
    </location>
</feature>
<comment type="similarity">
    <text evidence="1">Belongs to the KRI1 family.</text>
</comment>
<dbReference type="EMBL" id="CAKKTJ010000145">
    <property type="protein sequence ID" value="CAH0476212.1"/>
    <property type="molecule type" value="Genomic_DNA"/>
</dbReference>
<dbReference type="PANTHER" id="PTHR14490">
    <property type="entry name" value="ZINC FINGER, ZZ TYPE"/>
    <property type="match status" value="1"/>
</dbReference>
<evidence type="ECO:0000313" key="5">
    <source>
        <dbReference type="Proteomes" id="UP001160483"/>
    </source>
</evidence>
<proteinExistence type="inferred from homology"/>
<feature type="compositionally biased region" description="Acidic residues" evidence="2">
    <location>
        <begin position="168"/>
        <end position="180"/>
    </location>
</feature>
<feature type="region of interest" description="Disordered" evidence="2">
    <location>
        <begin position="163"/>
        <end position="184"/>
    </location>
</feature>
<feature type="region of interest" description="Disordered" evidence="2">
    <location>
        <begin position="405"/>
        <end position="497"/>
    </location>
</feature>
<feature type="compositionally biased region" description="Basic and acidic residues" evidence="2">
    <location>
        <begin position="619"/>
        <end position="629"/>
    </location>
</feature>
<feature type="region of interest" description="Disordered" evidence="2">
    <location>
        <begin position="319"/>
        <end position="353"/>
    </location>
</feature>
<evidence type="ECO:0000256" key="1">
    <source>
        <dbReference type="ARBA" id="ARBA00007473"/>
    </source>
</evidence>
<evidence type="ECO:0000256" key="2">
    <source>
        <dbReference type="SAM" id="MobiDB-lite"/>
    </source>
</evidence>
<dbReference type="Proteomes" id="UP001160483">
    <property type="component" value="Unassembled WGS sequence"/>
</dbReference>
<dbReference type="Pfam" id="PF12936">
    <property type="entry name" value="Kri1_C"/>
    <property type="match status" value="1"/>
</dbReference>
<dbReference type="InterPro" id="IPR018034">
    <property type="entry name" value="Kri1"/>
</dbReference>
<sequence length="705" mass="82165">MGSKCKNSTTCTPQDDNELLVAKDSIQSTRYTIPEIKLQVNQKYAQIYEKRKRKEELSVLEKRCGVHGVTTTSDDPESESETEDEDGEELTQEIDADITKTLKLLRKKDPVIYDPSITFFKPSVQAVEMIHEEDTNDGHITVTKEKRVMPLYYKDMVRQQAMAGDISGSDDDDEEEEETEMVQTYAEEQAEIKNSFLALLKKEEEKEEQEVDDELDGGLFTIRKKDVGEQKKEEDEYEEFTSKYGTKLKKGETDPDKFLEHYLSSEGWKDKTLVVPHYDDIVKEDEEDAEALEKAEEFEHNYNFRFEEQGSSVIQTYARHIDDTMRREDDSRKRKRAERKERKALERQKKEEELRRLKNLKQAEIERKLKKIARLMGEEESTVGLKAEDLEGDFDPEEYDKRMQAVFDDEYYNEGDDDMEKPMWDEDDDKELFAGLSVDPEEEEDIESAAKARIEAEKKDDEDDNEDDNEEDAKDEVQEEDGDEAAPRKKLKETEMQRQKQKYLDELYSLDYEDLIGDIKCRFKYRQVQNNDFGLTVDEIMAADDKELKQLVSLKRMAPYADSEYSIDRKQLKNFKKSLRKAQEENRRRKHAKKTAAGNAAENDEAEQPKKKRKRSKKKVTEEGAKSKENEDDTMPEDDESNLKTSKKVKRESAKPVAEETAGDIEPKKKRRSKKKKSGEKNVYASTGLPTSRLESYKLVKTTKN</sequence>
<feature type="compositionally biased region" description="Basic residues" evidence="2">
    <location>
        <begin position="668"/>
        <end position="678"/>
    </location>
</feature>
<dbReference type="GO" id="GO:0030686">
    <property type="term" value="C:90S preribosome"/>
    <property type="evidence" value="ECO:0007669"/>
    <property type="project" value="TreeGrafter"/>
</dbReference>
<protein>
    <recommendedName>
        <fullName evidence="3">Kri1-like C-terminal domain-containing protein</fullName>
    </recommendedName>
</protein>
<dbReference type="GO" id="GO:0005730">
    <property type="term" value="C:nucleolus"/>
    <property type="evidence" value="ECO:0007669"/>
    <property type="project" value="TreeGrafter"/>
</dbReference>
<comment type="caution">
    <text evidence="4">The sequence shown here is derived from an EMBL/GenBank/DDBJ whole genome shotgun (WGS) entry which is preliminary data.</text>
</comment>
<reference evidence="4" key="1">
    <citation type="submission" date="2021-11" db="EMBL/GenBank/DDBJ databases">
        <authorList>
            <person name="Islam A."/>
            <person name="Islam S."/>
            <person name="Flora M.S."/>
            <person name="Rahman M."/>
            <person name="Ziaur R.M."/>
            <person name="Epstein J.H."/>
            <person name="Hassan M."/>
            <person name="Klassen M."/>
            <person name="Woodard K."/>
            <person name="Webb A."/>
            <person name="Webby R.J."/>
            <person name="El Zowalaty M.E."/>
        </authorList>
    </citation>
    <scope>NUCLEOTIDE SEQUENCE</scope>
    <source>
        <strain evidence="4">Pbs3</strain>
    </source>
</reference>
<accession>A0AAU9KPH1</accession>
<feature type="compositionally biased region" description="Basic and acidic residues" evidence="2">
    <location>
        <begin position="448"/>
        <end position="459"/>
    </location>
</feature>
<feature type="compositionally biased region" description="Acidic residues" evidence="2">
    <location>
        <begin position="74"/>
        <end position="91"/>
    </location>
</feature>
<feature type="compositionally biased region" description="Acidic residues" evidence="2">
    <location>
        <begin position="630"/>
        <end position="640"/>
    </location>
</feature>
<dbReference type="InterPro" id="IPR024626">
    <property type="entry name" value="Kri1-like_C"/>
</dbReference>
<dbReference type="Pfam" id="PF05178">
    <property type="entry name" value="Kri1"/>
    <property type="match status" value="1"/>
</dbReference>
<feature type="compositionally biased region" description="Acidic residues" evidence="2">
    <location>
        <begin position="407"/>
        <end position="430"/>
    </location>
</feature>
<evidence type="ECO:0000259" key="3">
    <source>
        <dbReference type="Pfam" id="PF12936"/>
    </source>
</evidence>
<organism evidence="4 5">
    <name type="scientific">Peronospora belbahrii</name>
    <dbReference type="NCBI Taxonomy" id="622444"/>
    <lineage>
        <taxon>Eukaryota</taxon>
        <taxon>Sar</taxon>
        <taxon>Stramenopiles</taxon>
        <taxon>Oomycota</taxon>
        <taxon>Peronosporomycetes</taxon>
        <taxon>Peronosporales</taxon>
        <taxon>Peronosporaceae</taxon>
        <taxon>Peronospora</taxon>
    </lineage>
</organism>
<dbReference type="AlphaFoldDB" id="A0AAU9KPH1"/>
<name>A0AAU9KPH1_9STRA</name>
<gene>
    <name evidence="4" type="ORF">PBS003_LOCUS3000</name>
</gene>
<dbReference type="PANTHER" id="PTHR14490:SF5">
    <property type="entry name" value="PROTEIN KRI1 HOMOLOG"/>
    <property type="match status" value="1"/>
</dbReference>
<feature type="region of interest" description="Disordered" evidence="2">
    <location>
        <begin position="576"/>
        <end position="705"/>
    </location>
</feature>